<evidence type="ECO:0000256" key="2">
    <source>
        <dbReference type="ARBA" id="ARBA00022857"/>
    </source>
</evidence>
<comment type="similarity">
    <text evidence="4">Belongs to the short-chain dehydrogenases/reductases (SDR) family.</text>
</comment>
<keyword evidence="2" id="KW-0521">NADP</keyword>
<dbReference type="FunFam" id="3.40.50.720:FF:000137">
    <property type="entry name" value="Hydroxysteroid (17-beta) dehydrogenase 3"/>
    <property type="match status" value="1"/>
</dbReference>
<dbReference type="Gene3D" id="3.40.50.720">
    <property type="entry name" value="NAD(P)-binding Rossmann-like Domain"/>
    <property type="match status" value="1"/>
</dbReference>
<gene>
    <name evidence="5" type="ORF">Din_048121</name>
</gene>
<evidence type="ECO:0000256" key="3">
    <source>
        <dbReference type="ARBA" id="ARBA00023002"/>
    </source>
</evidence>
<reference evidence="5" key="1">
    <citation type="submission" date="2019-08" db="EMBL/GenBank/DDBJ databases">
        <title>Reference gene set and small RNA set construction with multiple tissues from Davidia involucrata Baill.</title>
        <authorList>
            <person name="Yang H."/>
            <person name="Zhou C."/>
            <person name="Li G."/>
            <person name="Wang J."/>
            <person name="Gao P."/>
            <person name="Wang M."/>
            <person name="Wang R."/>
            <person name="Zhao Y."/>
        </authorList>
    </citation>
    <scope>NUCLEOTIDE SEQUENCE</scope>
    <source>
        <tissue evidence="5">Mixed with DoveR01_LX</tissue>
    </source>
</reference>
<dbReference type="InterPro" id="IPR020904">
    <property type="entry name" value="Sc_DH/Rdtase_CS"/>
</dbReference>
<protein>
    <submittedName>
        <fullName evidence="5">Uncharacterized protein</fullName>
    </submittedName>
</protein>
<comment type="subcellular location">
    <subcellularLocation>
        <location evidence="1">Endoplasmic reticulum</location>
    </subcellularLocation>
</comment>
<evidence type="ECO:0000256" key="1">
    <source>
        <dbReference type="ARBA" id="ARBA00004240"/>
    </source>
</evidence>
<dbReference type="CDD" id="cd05356">
    <property type="entry name" value="17beta-HSD1_like_SDR_c"/>
    <property type="match status" value="1"/>
</dbReference>
<dbReference type="SUPFAM" id="SSF51735">
    <property type="entry name" value="NAD(P)-binding Rossmann-fold domains"/>
    <property type="match status" value="1"/>
</dbReference>
<dbReference type="AlphaFoldDB" id="A0A5B7CCQ6"/>
<organism evidence="5">
    <name type="scientific">Davidia involucrata</name>
    <name type="common">Dove tree</name>
    <dbReference type="NCBI Taxonomy" id="16924"/>
    <lineage>
        <taxon>Eukaryota</taxon>
        <taxon>Viridiplantae</taxon>
        <taxon>Streptophyta</taxon>
        <taxon>Embryophyta</taxon>
        <taxon>Tracheophyta</taxon>
        <taxon>Spermatophyta</taxon>
        <taxon>Magnoliopsida</taxon>
        <taxon>eudicotyledons</taxon>
        <taxon>Gunneridae</taxon>
        <taxon>Pentapetalae</taxon>
        <taxon>asterids</taxon>
        <taxon>Cornales</taxon>
        <taxon>Nyssaceae</taxon>
        <taxon>Davidia</taxon>
    </lineage>
</organism>
<dbReference type="PANTHER" id="PTHR43899">
    <property type="entry name" value="RH59310P"/>
    <property type="match status" value="1"/>
</dbReference>
<name>A0A5B7CCQ6_DAVIN</name>
<dbReference type="GO" id="GO:0045703">
    <property type="term" value="F:ketoreductase activity"/>
    <property type="evidence" value="ECO:0007669"/>
    <property type="project" value="TreeGrafter"/>
</dbReference>
<keyword evidence="3" id="KW-0560">Oxidoreductase</keyword>
<proteinExistence type="inferred from homology"/>
<accession>A0A5B7CCQ6</accession>
<dbReference type="PROSITE" id="PS00061">
    <property type="entry name" value="ADH_SHORT"/>
    <property type="match status" value="1"/>
</dbReference>
<dbReference type="Pfam" id="PF00106">
    <property type="entry name" value="adh_short"/>
    <property type="match status" value="1"/>
</dbReference>
<evidence type="ECO:0000256" key="4">
    <source>
        <dbReference type="RuleBase" id="RU000363"/>
    </source>
</evidence>
<dbReference type="PRINTS" id="PR00081">
    <property type="entry name" value="GDHRDH"/>
</dbReference>
<evidence type="ECO:0000313" key="5">
    <source>
        <dbReference type="EMBL" id="MPA78680.1"/>
    </source>
</evidence>
<dbReference type="InterPro" id="IPR051019">
    <property type="entry name" value="VLCFA-Steroid_DH"/>
</dbReference>
<dbReference type="InterPro" id="IPR002347">
    <property type="entry name" value="SDR_fam"/>
</dbReference>
<dbReference type="PRINTS" id="PR00080">
    <property type="entry name" value="SDRFAMILY"/>
</dbReference>
<dbReference type="EMBL" id="GHES01048121">
    <property type="protein sequence ID" value="MPA78680.1"/>
    <property type="molecule type" value="Transcribed_RNA"/>
</dbReference>
<sequence>MLSTCIDHLKTQPSWILFLSSLGFLSLFKHSTSLLKWLFITLLRPPKNLKNYGSWALITGPTNGIGKAFAFQLAQKGLNLILVGRDSHKLKSVSSEIQAKYPKTQIKAVELDFSAGDIETGVRAVEEAVKGLDVGVLINNVGVTYEAARFFHEVDEGVWMNVVRVNVVGTTWVTRAVLPGMLKREKGAIVNIGSGAAIVVPSHPLYAIYAATKTYIDQLSRCLHVEYKRSGIDVQCQVPLYVSTTMASKIALIEKPSLFIPLADDYARAAVRQIGYEARCMPYWAHSLQWFFASLLPEAVLDLWRMSIAIHRRELRS</sequence>
<dbReference type="InterPro" id="IPR036291">
    <property type="entry name" value="NAD(P)-bd_dom_sf"/>
</dbReference>
<dbReference type="PANTHER" id="PTHR43899:SF26">
    <property type="entry name" value="ENOYL-(ACYL CARRIER) REDUCTASE"/>
    <property type="match status" value="1"/>
</dbReference>
<dbReference type="GO" id="GO:0005783">
    <property type="term" value="C:endoplasmic reticulum"/>
    <property type="evidence" value="ECO:0007669"/>
    <property type="project" value="UniProtKB-SubCell"/>
</dbReference>
<dbReference type="PIRSF" id="PIRSF000126">
    <property type="entry name" value="11-beta-HSD1"/>
    <property type="match status" value="1"/>
</dbReference>